<gene>
    <name evidence="2" type="ORF">GCM10011507_32690</name>
</gene>
<keyword evidence="1" id="KW-1133">Transmembrane helix</keyword>
<dbReference type="RefSeq" id="WP_188760600.1">
    <property type="nucleotide sequence ID" value="NZ_BMJB01000003.1"/>
</dbReference>
<keyword evidence="1" id="KW-0812">Transmembrane</keyword>
<name>A0A916S131_9BACT</name>
<evidence type="ECO:0000313" key="2">
    <source>
        <dbReference type="EMBL" id="GGA78893.1"/>
    </source>
</evidence>
<sequence length="418" mass="46579">MNNDSPNRNVWEPSGADDKQLVSLALEEILASAPFRGSRRYPAMLRYIVEKTLANQHSELKERTIGMEVFGRSPAYDTNADPVVRFSAGEIRRRLAQFYQESGTVSSIILELPSGTYVPRFHLRAPHAERVESAEHEQIISHPEPEVHSVASISVADSVRRIHARLPYYLLAVLVAAVISVFFFIRSYEHQHDPVMEVWAPLLNSPDPVLISAGRPLQDTGEPPEVPNISIGDEILRPEFHISIATLNAIANIVGYLKTFQKPFHIHEANSNTLADLHQRPVVLVTGNDNKWTLLLLKTLRFHFEQQGQFSYIEDAQNPAFRGWSVDFSKPFRGQREDYAIVGRFYSSTTEGPVVVVAGISSNGTEAAGEFIVSPQDLVQLEKLASTGGIKRNFEAVLKVEVIDGNTGATTVVASQFW</sequence>
<keyword evidence="1" id="KW-0472">Membrane</keyword>
<accession>A0A916S131</accession>
<evidence type="ECO:0000313" key="3">
    <source>
        <dbReference type="Proteomes" id="UP000648801"/>
    </source>
</evidence>
<dbReference type="AlphaFoldDB" id="A0A916S131"/>
<keyword evidence="3" id="KW-1185">Reference proteome</keyword>
<feature type="transmembrane region" description="Helical" evidence="1">
    <location>
        <begin position="166"/>
        <end position="185"/>
    </location>
</feature>
<evidence type="ECO:0000256" key="1">
    <source>
        <dbReference type="SAM" id="Phobius"/>
    </source>
</evidence>
<organism evidence="2 3">
    <name type="scientific">Edaphobacter acidisoli</name>
    <dbReference type="NCBI Taxonomy" id="2040573"/>
    <lineage>
        <taxon>Bacteria</taxon>
        <taxon>Pseudomonadati</taxon>
        <taxon>Acidobacteriota</taxon>
        <taxon>Terriglobia</taxon>
        <taxon>Terriglobales</taxon>
        <taxon>Acidobacteriaceae</taxon>
        <taxon>Edaphobacter</taxon>
    </lineage>
</organism>
<dbReference type="EMBL" id="BMJB01000003">
    <property type="protein sequence ID" value="GGA78893.1"/>
    <property type="molecule type" value="Genomic_DNA"/>
</dbReference>
<proteinExistence type="predicted"/>
<reference evidence="2" key="1">
    <citation type="journal article" date="2014" name="Int. J. Syst. Evol. Microbiol.">
        <title>Complete genome sequence of Corynebacterium casei LMG S-19264T (=DSM 44701T), isolated from a smear-ripened cheese.</title>
        <authorList>
            <consortium name="US DOE Joint Genome Institute (JGI-PGF)"/>
            <person name="Walter F."/>
            <person name="Albersmeier A."/>
            <person name="Kalinowski J."/>
            <person name="Ruckert C."/>
        </authorList>
    </citation>
    <scope>NUCLEOTIDE SEQUENCE</scope>
    <source>
        <strain evidence="2">CGMCC 1.15447</strain>
    </source>
</reference>
<dbReference type="Proteomes" id="UP000648801">
    <property type="component" value="Unassembled WGS sequence"/>
</dbReference>
<protein>
    <submittedName>
        <fullName evidence="2">Uncharacterized protein</fullName>
    </submittedName>
</protein>
<comment type="caution">
    <text evidence="2">The sequence shown here is derived from an EMBL/GenBank/DDBJ whole genome shotgun (WGS) entry which is preliminary data.</text>
</comment>
<reference evidence="2" key="2">
    <citation type="submission" date="2020-09" db="EMBL/GenBank/DDBJ databases">
        <authorList>
            <person name="Sun Q."/>
            <person name="Zhou Y."/>
        </authorList>
    </citation>
    <scope>NUCLEOTIDE SEQUENCE</scope>
    <source>
        <strain evidence="2">CGMCC 1.15447</strain>
    </source>
</reference>